<dbReference type="InterPro" id="IPR053147">
    <property type="entry name" value="Hsp_HslJ-like"/>
</dbReference>
<keyword evidence="4" id="KW-1185">Reference proteome</keyword>
<evidence type="ECO:0000259" key="2">
    <source>
        <dbReference type="Pfam" id="PF03724"/>
    </source>
</evidence>
<proteinExistence type="predicted"/>
<evidence type="ECO:0000313" key="4">
    <source>
        <dbReference type="Proteomes" id="UP000279089"/>
    </source>
</evidence>
<dbReference type="Gene3D" id="2.40.128.270">
    <property type="match status" value="1"/>
</dbReference>
<dbReference type="Pfam" id="PF03724">
    <property type="entry name" value="META"/>
    <property type="match status" value="1"/>
</dbReference>
<evidence type="ECO:0000313" key="3">
    <source>
        <dbReference type="EMBL" id="RPD37986.1"/>
    </source>
</evidence>
<feature type="signal peptide" evidence="1">
    <location>
        <begin position="1"/>
        <end position="18"/>
    </location>
</feature>
<accession>A0A3N4M8V5</accession>
<dbReference type="PROSITE" id="PS51257">
    <property type="entry name" value="PROKAR_LIPOPROTEIN"/>
    <property type="match status" value="1"/>
</dbReference>
<dbReference type="EMBL" id="RMBX01000020">
    <property type="protein sequence ID" value="RPD37986.1"/>
    <property type="molecule type" value="Genomic_DNA"/>
</dbReference>
<reference evidence="4" key="1">
    <citation type="submission" date="2018-11" db="EMBL/GenBank/DDBJ databases">
        <title>Chitinophaga lutea sp.nov., isolate from arsenic contaminated soil.</title>
        <authorList>
            <person name="Zong Y."/>
        </authorList>
    </citation>
    <scope>NUCLEOTIDE SEQUENCE [LARGE SCALE GENOMIC DNA]</scope>
    <source>
        <strain evidence="4">YLT18</strain>
    </source>
</reference>
<comment type="caution">
    <text evidence="3">The sequence shown here is derived from an EMBL/GenBank/DDBJ whole genome shotgun (WGS) entry which is preliminary data.</text>
</comment>
<dbReference type="InterPro" id="IPR038670">
    <property type="entry name" value="HslJ-like_sf"/>
</dbReference>
<dbReference type="InterPro" id="IPR005184">
    <property type="entry name" value="DUF306_Meta_HslJ"/>
</dbReference>
<dbReference type="Proteomes" id="UP000279089">
    <property type="component" value="Unassembled WGS sequence"/>
</dbReference>
<organism evidence="3 4">
    <name type="scientific">Chitinophaga barathri</name>
    <dbReference type="NCBI Taxonomy" id="1647451"/>
    <lineage>
        <taxon>Bacteria</taxon>
        <taxon>Pseudomonadati</taxon>
        <taxon>Bacteroidota</taxon>
        <taxon>Chitinophagia</taxon>
        <taxon>Chitinophagales</taxon>
        <taxon>Chitinophagaceae</taxon>
        <taxon>Chitinophaga</taxon>
    </lineage>
</organism>
<keyword evidence="1" id="KW-0732">Signal</keyword>
<evidence type="ECO:0000256" key="1">
    <source>
        <dbReference type="SAM" id="SignalP"/>
    </source>
</evidence>
<sequence>MKQMILSALALGAILTYACQGTSKQATQDTAASVAVQPAGAETAWKLEGTRWKLKELPGGPQAIPDSGKAIFMQLVDTSSQVQGFLGCNGFGAKYLTTPAGDLQITNVISTQMACPALDVENAFSKALEGTSRYTIEKDLLRLQKGDSILATFTAIQE</sequence>
<dbReference type="OrthoDB" id="5348860at2"/>
<feature type="domain" description="DUF306" evidence="2">
    <location>
        <begin position="46"/>
        <end position="148"/>
    </location>
</feature>
<name>A0A3N4M8V5_9BACT</name>
<dbReference type="PANTHER" id="PTHR35535">
    <property type="entry name" value="HEAT SHOCK PROTEIN HSLJ"/>
    <property type="match status" value="1"/>
</dbReference>
<dbReference type="RefSeq" id="WP_120519362.1">
    <property type="nucleotide sequence ID" value="NZ_QXZY01000019.1"/>
</dbReference>
<feature type="chain" id="PRO_5018279611" evidence="1">
    <location>
        <begin position="19"/>
        <end position="158"/>
    </location>
</feature>
<dbReference type="PANTHER" id="PTHR35535:SF2">
    <property type="entry name" value="DUF306 DOMAIN-CONTAINING PROTEIN"/>
    <property type="match status" value="1"/>
</dbReference>
<protein>
    <submittedName>
        <fullName evidence="3">META domain-containing protein</fullName>
    </submittedName>
</protein>
<dbReference type="AlphaFoldDB" id="A0A3N4M8V5"/>
<gene>
    <name evidence="3" type="ORF">EG028_27140</name>
</gene>